<organism evidence="1 2">
    <name type="scientific">Coniochaeta hoffmannii</name>
    <dbReference type="NCBI Taxonomy" id="91930"/>
    <lineage>
        <taxon>Eukaryota</taxon>
        <taxon>Fungi</taxon>
        <taxon>Dikarya</taxon>
        <taxon>Ascomycota</taxon>
        <taxon>Pezizomycotina</taxon>
        <taxon>Sordariomycetes</taxon>
        <taxon>Sordariomycetidae</taxon>
        <taxon>Coniochaetales</taxon>
        <taxon>Coniochaetaceae</taxon>
        <taxon>Coniochaeta</taxon>
    </lineage>
</organism>
<dbReference type="EMBL" id="JANBVN010000042">
    <property type="protein sequence ID" value="KAJ9158066.1"/>
    <property type="molecule type" value="Genomic_DNA"/>
</dbReference>
<dbReference type="Pfam" id="PF03663">
    <property type="entry name" value="Glyco_hydro_76"/>
    <property type="match status" value="1"/>
</dbReference>
<gene>
    <name evidence="1" type="ORF">NKR19_g3683</name>
</gene>
<name>A0AA38VLV0_9PEZI</name>
<dbReference type="SUPFAM" id="SSF48208">
    <property type="entry name" value="Six-hairpin glycosidases"/>
    <property type="match status" value="1"/>
</dbReference>
<comment type="caution">
    <text evidence="1">The sequence shown here is derived from an EMBL/GenBank/DDBJ whole genome shotgun (WGS) entry which is preliminary data.</text>
</comment>
<evidence type="ECO:0000313" key="2">
    <source>
        <dbReference type="Proteomes" id="UP001174691"/>
    </source>
</evidence>
<keyword evidence="2" id="KW-1185">Reference proteome</keyword>
<dbReference type="InterPro" id="IPR008928">
    <property type="entry name" value="6-hairpin_glycosidase_sf"/>
</dbReference>
<dbReference type="GO" id="GO:0005975">
    <property type="term" value="P:carbohydrate metabolic process"/>
    <property type="evidence" value="ECO:0007669"/>
    <property type="project" value="InterPro"/>
</dbReference>
<keyword evidence="1" id="KW-0378">Hydrolase</keyword>
<dbReference type="PANTHER" id="PTHR47791">
    <property type="entry name" value="MEIOTICALLY UP-REGULATED GENE 191 PROTEIN"/>
    <property type="match status" value="1"/>
</dbReference>
<accession>A0AA38VLV0</accession>
<reference evidence="1" key="1">
    <citation type="submission" date="2022-07" db="EMBL/GenBank/DDBJ databases">
        <title>Fungi with potential for degradation of polypropylene.</title>
        <authorList>
            <person name="Gostincar C."/>
        </authorList>
    </citation>
    <scope>NUCLEOTIDE SEQUENCE</scope>
    <source>
        <strain evidence="1">EXF-13287</strain>
    </source>
</reference>
<dbReference type="PANTHER" id="PTHR47791:SF1">
    <property type="entry name" value="ENDO MANNANASE, GH76 FAMILY (EUROFUNG)"/>
    <property type="match status" value="1"/>
</dbReference>
<dbReference type="Proteomes" id="UP001174691">
    <property type="component" value="Unassembled WGS sequence"/>
</dbReference>
<dbReference type="Gene3D" id="1.50.10.20">
    <property type="match status" value="1"/>
</dbReference>
<evidence type="ECO:0000313" key="1">
    <source>
        <dbReference type="EMBL" id="KAJ9158066.1"/>
    </source>
</evidence>
<dbReference type="InterPro" id="IPR053169">
    <property type="entry name" value="MUG_Protein"/>
</dbReference>
<protein>
    <submittedName>
        <fullName evidence="1">Glycoside hydrolase family 76 protein</fullName>
    </submittedName>
</protein>
<dbReference type="GO" id="GO:0016787">
    <property type="term" value="F:hydrolase activity"/>
    <property type="evidence" value="ECO:0007669"/>
    <property type="project" value="UniProtKB-KW"/>
</dbReference>
<dbReference type="InterPro" id="IPR005198">
    <property type="entry name" value="Glyco_hydro_76"/>
</dbReference>
<sequence length="401" mass="42905">MVSTRWGGLAARASLLVSSSLHERADHATYASNNVAGIKTLQSWYNTGTGLWDTTGWWNSGNCLTVLADFASLDPNDANSLGITGVMKNTFTNAQKTTAAKVAQKSFSESGMVVSNYTAPTASQANEFAALGFSGFINTYYDDEGWWALALLHSYDVNRDPGFLDMAQHIFEDMKAGTDGTCGGGIWWSKDRNYKNAIANELYLSVAASLANRVPSQKSYYLDIAKNEWTWFRNSGMINAQNNINDGLNINADGSCTNNGKTAWSYNQGVILGGLVELAAASGDSSYLSQANAIAMAAIKLLSDSNGVIHDKGCEPNCGGDGNQFKGIFMRNLGYLYKVSPQAAYKTSIEKNADAIWENDRNTANNQLGVVWSGPYTAGGGPTAATQSSALDALVAALRVV</sequence>
<dbReference type="AlphaFoldDB" id="A0AA38VLV0"/>
<proteinExistence type="predicted"/>